<keyword evidence="1 2" id="KW-0238">DNA-binding</keyword>
<protein>
    <submittedName>
        <fullName evidence="4">TetR/AcrR family transcriptional regulator</fullName>
    </submittedName>
</protein>
<name>A0A8J6THT5_9CHLR</name>
<evidence type="ECO:0000256" key="2">
    <source>
        <dbReference type="PROSITE-ProRule" id="PRU00335"/>
    </source>
</evidence>
<dbReference type="InterPro" id="IPR009057">
    <property type="entry name" value="Homeodomain-like_sf"/>
</dbReference>
<comment type="caution">
    <text evidence="4">The sequence shown here is derived from an EMBL/GenBank/DDBJ whole genome shotgun (WGS) entry which is preliminary data.</text>
</comment>
<dbReference type="SUPFAM" id="SSF48498">
    <property type="entry name" value="Tetracyclin repressor-like, C-terminal domain"/>
    <property type="match status" value="1"/>
</dbReference>
<dbReference type="Gene3D" id="1.10.357.10">
    <property type="entry name" value="Tetracycline Repressor, domain 2"/>
    <property type="match status" value="1"/>
</dbReference>
<dbReference type="GO" id="GO:0003700">
    <property type="term" value="F:DNA-binding transcription factor activity"/>
    <property type="evidence" value="ECO:0007669"/>
    <property type="project" value="TreeGrafter"/>
</dbReference>
<dbReference type="InterPro" id="IPR036271">
    <property type="entry name" value="Tet_transcr_reg_TetR-rel_C_sf"/>
</dbReference>
<dbReference type="AlphaFoldDB" id="A0A8J6THT5"/>
<dbReference type="Pfam" id="PF17932">
    <property type="entry name" value="TetR_C_24"/>
    <property type="match status" value="1"/>
</dbReference>
<dbReference type="InterPro" id="IPR023772">
    <property type="entry name" value="DNA-bd_HTH_TetR-type_CS"/>
</dbReference>
<dbReference type="PROSITE" id="PS50977">
    <property type="entry name" value="HTH_TETR_2"/>
    <property type="match status" value="1"/>
</dbReference>
<dbReference type="PANTHER" id="PTHR30055:SF226">
    <property type="entry name" value="HTH-TYPE TRANSCRIPTIONAL REGULATOR PKSA"/>
    <property type="match status" value="1"/>
</dbReference>
<dbReference type="EMBL" id="JACNJN010000086">
    <property type="protein sequence ID" value="MBC8334995.1"/>
    <property type="molecule type" value="Genomic_DNA"/>
</dbReference>
<feature type="DNA-binding region" description="H-T-H motif" evidence="2">
    <location>
        <begin position="29"/>
        <end position="48"/>
    </location>
</feature>
<dbReference type="Pfam" id="PF00440">
    <property type="entry name" value="TetR_N"/>
    <property type="match status" value="1"/>
</dbReference>
<organism evidence="4 5">
    <name type="scientific">Candidatus Desulfolinea nitratireducens</name>
    <dbReference type="NCBI Taxonomy" id="2841698"/>
    <lineage>
        <taxon>Bacteria</taxon>
        <taxon>Bacillati</taxon>
        <taxon>Chloroflexota</taxon>
        <taxon>Anaerolineae</taxon>
        <taxon>Anaerolineales</taxon>
        <taxon>Anaerolineales incertae sedis</taxon>
        <taxon>Candidatus Desulfolinea</taxon>
    </lineage>
</organism>
<gene>
    <name evidence="4" type="ORF">H8E29_07015</name>
</gene>
<dbReference type="Proteomes" id="UP000614469">
    <property type="component" value="Unassembled WGS sequence"/>
</dbReference>
<sequence>MTPHPRVGRDHILDIAETLFTEHGYKSASIREIAHDCGVTNAAIYYHFPNKESLFMEVMQRHAERLHDQMTLAGANIDSPRERIVAILTTYVDTIAGQHAPIFMLRRNMKHLKAPGSHRGLLMKSISQPLIEAIKLAQQSGQIKKKPNPEEAAALLLGMLHGLQHHAAGGEGKNISQNDAQMAVDLFWDGIKK</sequence>
<evidence type="ECO:0000259" key="3">
    <source>
        <dbReference type="PROSITE" id="PS50977"/>
    </source>
</evidence>
<proteinExistence type="predicted"/>
<dbReference type="SUPFAM" id="SSF46689">
    <property type="entry name" value="Homeodomain-like"/>
    <property type="match status" value="1"/>
</dbReference>
<accession>A0A8J6THT5</accession>
<evidence type="ECO:0000313" key="4">
    <source>
        <dbReference type="EMBL" id="MBC8334995.1"/>
    </source>
</evidence>
<feature type="domain" description="HTH tetR-type" evidence="3">
    <location>
        <begin position="6"/>
        <end position="66"/>
    </location>
</feature>
<dbReference type="GO" id="GO:0000976">
    <property type="term" value="F:transcription cis-regulatory region binding"/>
    <property type="evidence" value="ECO:0007669"/>
    <property type="project" value="TreeGrafter"/>
</dbReference>
<dbReference type="InterPro" id="IPR041490">
    <property type="entry name" value="KstR2_TetR_C"/>
</dbReference>
<dbReference type="PRINTS" id="PR00455">
    <property type="entry name" value="HTHTETR"/>
</dbReference>
<dbReference type="PANTHER" id="PTHR30055">
    <property type="entry name" value="HTH-TYPE TRANSCRIPTIONAL REGULATOR RUTR"/>
    <property type="match status" value="1"/>
</dbReference>
<dbReference type="InterPro" id="IPR050109">
    <property type="entry name" value="HTH-type_TetR-like_transc_reg"/>
</dbReference>
<dbReference type="PROSITE" id="PS01081">
    <property type="entry name" value="HTH_TETR_1"/>
    <property type="match status" value="1"/>
</dbReference>
<dbReference type="InterPro" id="IPR001647">
    <property type="entry name" value="HTH_TetR"/>
</dbReference>
<evidence type="ECO:0000313" key="5">
    <source>
        <dbReference type="Proteomes" id="UP000614469"/>
    </source>
</evidence>
<evidence type="ECO:0000256" key="1">
    <source>
        <dbReference type="ARBA" id="ARBA00023125"/>
    </source>
</evidence>
<dbReference type="Gene3D" id="1.10.10.60">
    <property type="entry name" value="Homeodomain-like"/>
    <property type="match status" value="1"/>
</dbReference>
<reference evidence="4 5" key="1">
    <citation type="submission" date="2020-08" db="EMBL/GenBank/DDBJ databases">
        <title>Bridging the membrane lipid divide: bacteria of the FCB group superphylum have the potential to synthesize archaeal ether lipids.</title>
        <authorList>
            <person name="Villanueva L."/>
            <person name="Von Meijenfeldt F.A.B."/>
            <person name="Westbye A.B."/>
            <person name="Yadav S."/>
            <person name="Hopmans E.C."/>
            <person name="Dutilh B.E."/>
            <person name="Sinninghe Damste J.S."/>
        </authorList>
    </citation>
    <scope>NUCLEOTIDE SEQUENCE [LARGE SCALE GENOMIC DNA]</scope>
    <source>
        <strain evidence="4">NIOZ-UU36</strain>
    </source>
</reference>